<dbReference type="EMBL" id="CP029149">
    <property type="protein sequence ID" value="QHN65699.1"/>
    <property type="molecule type" value="Genomic_DNA"/>
</dbReference>
<gene>
    <name evidence="1" type="ORF">DBX24_07285</name>
</gene>
<dbReference type="OrthoDB" id="1467772at2"/>
<dbReference type="AlphaFoldDB" id="A0A6P1QV62"/>
<name>A0A6P1QV62_9FLAO</name>
<protein>
    <submittedName>
        <fullName evidence="1">Uncharacterized protein</fullName>
    </submittedName>
</protein>
<dbReference type="RefSeq" id="WP_160224434.1">
    <property type="nucleotide sequence ID" value="NZ_CP029149.1"/>
</dbReference>
<dbReference type="Proteomes" id="UP000464318">
    <property type="component" value="Chromosome"/>
</dbReference>
<evidence type="ECO:0000313" key="2">
    <source>
        <dbReference type="Proteomes" id="UP000464318"/>
    </source>
</evidence>
<reference evidence="1 2" key="1">
    <citation type="submission" date="2018-04" db="EMBL/GenBank/DDBJ databases">
        <title>Characteristic and Complete Genome Sequencing of A Novel Member of Infective Endocarditis Causative Bacteria: Bergeyella cardium QL-PH.</title>
        <authorList>
            <person name="Pan H."/>
            <person name="Sun E."/>
            <person name="Zhang Y."/>
        </authorList>
    </citation>
    <scope>NUCLEOTIDE SEQUENCE [LARGE SCALE GENOMIC DNA]</scope>
    <source>
        <strain evidence="1 2">HPQL</strain>
    </source>
</reference>
<proteinExistence type="predicted"/>
<keyword evidence="2" id="KW-1185">Reference proteome</keyword>
<organism evidence="1 2">
    <name type="scientific">Bergeyella cardium</name>
    <dbReference type="NCBI Taxonomy" id="1585976"/>
    <lineage>
        <taxon>Bacteria</taxon>
        <taxon>Pseudomonadati</taxon>
        <taxon>Bacteroidota</taxon>
        <taxon>Flavobacteriia</taxon>
        <taxon>Flavobacteriales</taxon>
        <taxon>Weeksellaceae</taxon>
        <taxon>Bergeyella</taxon>
    </lineage>
</organism>
<accession>A0A6P1QV62</accession>
<evidence type="ECO:0000313" key="1">
    <source>
        <dbReference type="EMBL" id="QHN65699.1"/>
    </source>
</evidence>
<sequence>MNFYKLIKRLIIDSQIFVSLMGTSLAVFFFLQQGVFRLPATLLIFITYLCGYLYTKYQSSKYFLAVLLLCGFSALVCIAFIIYNHNLPTLLKWVFIVILGLFYNSSFLAIYIRRIPLLKIFYVGLVWALVNSWLVFEALNIPVFFISFFFVSALVLPFDIRDMNDDEVLTFPKIIGVRNTKILALLMLLAAQILGFFYLPNPYATAFSGAVGVSLFFVLFSKTSNPESYFSIGVESCCGLPFILLLFL</sequence>
<dbReference type="KEGG" id="bcad:DBX24_07285"/>